<name>A0AAN7M6Y6_TRANT</name>
<protein>
    <submittedName>
        <fullName evidence="3">Uncharacterized protein</fullName>
    </submittedName>
</protein>
<dbReference type="InterPro" id="IPR004158">
    <property type="entry name" value="DUF247_pln"/>
</dbReference>
<keyword evidence="2" id="KW-0812">Transmembrane</keyword>
<evidence type="ECO:0000256" key="2">
    <source>
        <dbReference type="SAM" id="Phobius"/>
    </source>
</evidence>
<dbReference type="AlphaFoldDB" id="A0AAN7M6Y6"/>
<sequence>MDSNPAEEGWDMEEGEPLSASKSWEPGKERLDTMHKKISENPRLLSRAAGKASCCIFRVPASLIEINGGAYQPRIVSVGPYHRGKPELEMIQEHKWRYLGSLLSRTSTRGVLLEDIMKAIEPLVPRARECYSEEIRLSTDEFIEMMVLDGLFMIELFRKTGRLAPFEANDPLVTMAWIFPFFYRDFLRLENQIPYFVLQLLFDLTKVSARESNHTLAEIALEFFNNGIQRPDEDIAGFQDLSGQHLLDLVRMSFMPRDNKLIDKHRRPVPTHVIQCVSKLRRAGIWLRCMKDHHSFLLISFRDGVLEMPKIVIDDFMSSLLLNCVAYEQCYHSSSKHITTYATLLDCLVNTHKDVEYLCDQNIIENHLGTDSEVAKFINNLGKDIAFDIDRCYLAQVFEDVHKYYSSSWHVQWASFKYTYFNTPWSFVSALAAFVLLVLTVAQTFYTVYGFYVAHKGPS</sequence>
<gene>
    <name evidence="3" type="ORF">SAY86_025324</name>
</gene>
<feature type="transmembrane region" description="Helical" evidence="2">
    <location>
        <begin position="425"/>
        <end position="452"/>
    </location>
</feature>
<comment type="caution">
    <text evidence="3">The sequence shown here is derived from an EMBL/GenBank/DDBJ whole genome shotgun (WGS) entry which is preliminary data.</text>
</comment>
<dbReference type="Pfam" id="PF03140">
    <property type="entry name" value="DUF247"/>
    <property type="match status" value="1"/>
</dbReference>
<feature type="region of interest" description="Disordered" evidence="1">
    <location>
        <begin position="1"/>
        <end position="27"/>
    </location>
</feature>
<evidence type="ECO:0000313" key="4">
    <source>
        <dbReference type="Proteomes" id="UP001346149"/>
    </source>
</evidence>
<dbReference type="EMBL" id="JAXQNO010000004">
    <property type="protein sequence ID" value="KAK4799959.1"/>
    <property type="molecule type" value="Genomic_DNA"/>
</dbReference>
<keyword evidence="2" id="KW-0472">Membrane</keyword>
<keyword evidence="2" id="KW-1133">Transmembrane helix</keyword>
<proteinExistence type="predicted"/>
<accession>A0AAN7M6Y6</accession>
<evidence type="ECO:0000313" key="3">
    <source>
        <dbReference type="EMBL" id="KAK4799959.1"/>
    </source>
</evidence>
<dbReference type="Proteomes" id="UP001346149">
    <property type="component" value="Unassembled WGS sequence"/>
</dbReference>
<evidence type="ECO:0000256" key="1">
    <source>
        <dbReference type="SAM" id="MobiDB-lite"/>
    </source>
</evidence>
<reference evidence="3 4" key="1">
    <citation type="journal article" date="2023" name="Hortic Res">
        <title>Pangenome of water caltrop reveals structural variations and asymmetric subgenome divergence after allopolyploidization.</title>
        <authorList>
            <person name="Zhang X."/>
            <person name="Chen Y."/>
            <person name="Wang L."/>
            <person name="Yuan Y."/>
            <person name="Fang M."/>
            <person name="Shi L."/>
            <person name="Lu R."/>
            <person name="Comes H.P."/>
            <person name="Ma Y."/>
            <person name="Chen Y."/>
            <person name="Huang G."/>
            <person name="Zhou Y."/>
            <person name="Zheng Z."/>
            <person name="Qiu Y."/>
        </authorList>
    </citation>
    <scope>NUCLEOTIDE SEQUENCE [LARGE SCALE GENOMIC DNA]</scope>
    <source>
        <strain evidence="3">F231</strain>
    </source>
</reference>
<keyword evidence="4" id="KW-1185">Reference proteome</keyword>
<organism evidence="3 4">
    <name type="scientific">Trapa natans</name>
    <name type="common">Water chestnut</name>
    <dbReference type="NCBI Taxonomy" id="22666"/>
    <lineage>
        <taxon>Eukaryota</taxon>
        <taxon>Viridiplantae</taxon>
        <taxon>Streptophyta</taxon>
        <taxon>Embryophyta</taxon>
        <taxon>Tracheophyta</taxon>
        <taxon>Spermatophyta</taxon>
        <taxon>Magnoliopsida</taxon>
        <taxon>eudicotyledons</taxon>
        <taxon>Gunneridae</taxon>
        <taxon>Pentapetalae</taxon>
        <taxon>rosids</taxon>
        <taxon>malvids</taxon>
        <taxon>Myrtales</taxon>
        <taxon>Lythraceae</taxon>
        <taxon>Trapa</taxon>
    </lineage>
</organism>
<dbReference type="PANTHER" id="PTHR31170">
    <property type="entry name" value="BNAC04G53230D PROTEIN"/>
    <property type="match status" value="1"/>
</dbReference>
<dbReference type="PANTHER" id="PTHR31170:SF21">
    <property type="match status" value="1"/>
</dbReference>